<evidence type="ECO:0000313" key="3">
    <source>
        <dbReference type="Proteomes" id="UP001362999"/>
    </source>
</evidence>
<accession>A0AAV9ZVD8</accession>
<feature type="region of interest" description="Disordered" evidence="1">
    <location>
        <begin position="216"/>
        <end position="243"/>
    </location>
</feature>
<evidence type="ECO:0000256" key="1">
    <source>
        <dbReference type="SAM" id="MobiDB-lite"/>
    </source>
</evidence>
<feature type="compositionally biased region" description="Basic residues" evidence="1">
    <location>
        <begin position="216"/>
        <end position="233"/>
    </location>
</feature>
<organism evidence="2 3">
    <name type="scientific">Favolaschia claudopus</name>
    <dbReference type="NCBI Taxonomy" id="2862362"/>
    <lineage>
        <taxon>Eukaryota</taxon>
        <taxon>Fungi</taxon>
        <taxon>Dikarya</taxon>
        <taxon>Basidiomycota</taxon>
        <taxon>Agaricomycotina</taxon>
        <taxon>Agaricomycetes</taxon>
        <taxon>Agaricomycetidae</taxon>
        <taxon>Agaricales</taxon>
        <taxon>Marasmiineae</taxon>
        <taxon>Mycenaceae</taxon>
        <taxon>Favolaschia</taxon>
    </lineage>
</organism>
<dbReference type="AlphaFoldDB" id="A0AAV9ZVD8"/>
<sequence length="286" mass="32738">METGFEASSLNATASVTRQSPHPRTLRGEETPHPQRFMSPENSPKFWPTFDLIIWCSGLSVDSFGIAPRSSSSLPASTRRTRPLTNTPSPCIGKFKDIASFRRLAPSLPQPPPSRTPSADLQQPPPRQTRARCRLTHLLEIRRLCMLPLRDHPPASAHPLRAALLRHFKRYKKPPRTARLRLWLCWAVTTPFMPTSSALYEAPPFAERLPLLSVRSRRRRCNSSKSRSPHPRTPRVEDTPHSQRFKFPENSARSLHHYLFTHRPSKPYVDDKVCKFKLPTAEPLKR</sequence>
<name>A0AAV9ZVD8_9AGAR</name>
<keyword evidence="3" id="KW-1185">Reference proteome</keyword>
<proteinExistence type="predicted"/>
<feature type="region of interest" description="Disordered" evidence="1">
    <location>
        <begin position="104"/>
        <end position="128"/>
    </location>
</feature>
<evidence type="ECO:0000313" key="2">
    <source>
        <dbReference type="EMBL" id="KAK6992806.1"/>
    </source>
</evidence>
<dbReference type="Proteomes" id="UP001362999">
    <property type="component" value="Unassembled WGS sequence"/>
</dbReference>
<feature type="region of interest" description="Disordered" evidence="1">
    <location>
        <begin position="1"/>
        <end position="42"/>
    </location>
</feature>
<feature type="region of interest" description="Disordered" evidence="1">
    <location>
        <begin position="67"/>
        <end position="92"/>
    </location>
</feature>
<dbReference type="EMBL" id="JAWWNJ010000107">
    <property type="protein sequence ID" value="KAK6992806.1"/>
    <property type="molecule type" value="Genomic_DNA"/>
</dbReference>
<feature type="compositionally biased region" description="Polar residues" evidence="1">
    <location>
        <begin position="69"/>
        <end position="89"/>
    </location>
</feature>
<reference evidence="2 3" key="1">
    <citation type="journal article" date="2024" name="J Genomics">
        <title>Draft genome sequencing and assembly of Favolaschia claudopus CIRM-BRFM 2984 isolated from oak limbs.</title>
        <authorList>
            <person name="Navarro D."/>
            <person name="Drula E."/>
            <person name="Chaduli D."/>
            <person name="Cazenave R."/>
            <person name="Ahrendt S."/>
            <person name="Wang J."/>
            <person name="Lipzen A."/>
            <person name="Daum C."/>
            <person name="Barry K."/>
            <person name="Grigoriev I.V."/>
            <person name="Favel A."/>
            <person name="Rosso M.N."/>
            <person name="Martin F."/>
        </authorList>
    </citation>
    <scope>NUCLEOTIDE SEQUENCE [LARGE SCALE GENOMIC DNA]</scope>
    <source>
        <strain evidence="2 3">CIRM-BRFM 2984</strain>
    </source>
</reference>
<gene>
    <name evidence="2" type="ORF">R3P38DRAFT_2802005</name>
</gene>
<comment type="caution">
    <text evidence="2">The sequence shown here is derived from an EMBL/GenBank/DDBJ whole genome shotgun (WGS) entry which is preliminary data.</text>
</comment>
<protein>
    <submittedName>
        <fullName evidence="2">Uncharacterized protein</fullName>
    </submittedName>
</protein>
<feature type="compositionally biased region" description="Polar residues" evidence="1">
    <location>
        <begin position="1"/>
        <end position="22"/>
    </location>
</feature>